<name>A0A1A9ZSF7_GLOPL</name>
<dbReference type="AlphaFoldDB" id="A0A1A9ZSF7"/>
<dbReference type="VEuPathDB" id="VectorBase:GPAI023554"/>
<reference evidence="1" key="2">
    <citation type="submission" date="2020-05" db="UniProtKB">
        <authorList>
            <consortium name="EnsemblMetazoa"/>
        </authorList>
    </citation>
    <scope>IDENTIFICATION</scope>
    <source>
        <strain evidence="1">IAEA</strain>
    </source>
</reference>
<organism evidence="1 2">
    <name type="scientific">Glossina pallidipes</name>
    <name type="common">Tsetse fly</name>
    <dbReference type="NCBI Taxonomy" id="7398"/>
    <lineage>
        <taxon>Eukaryota</taxon>
        <taxon>Metazoa</taxon>
        <taxon>Ecdysozoa</taxon>
        <taxon>Arthropoda</taxon>
        <taxon>Hexapoda</taxon>
        <taxon>Insecta</taxon>
        <taxon>Pterygota</taxon>
        <taxon>Neoptera</taxon>
        <taxon>Endopterygota</taxon>
        <taxon>Diptera</taxon>
        <taxon>Brachycera</taxon>
        <taxon>Muscomorpha</taxon>
        <taxon>Hippoboscoidea</taxon>
        <taxon>Glossinidae</taxon>
        <taxon>Glossina</taxon>
    </lineage>
</organism>
<keyword evidence="2" id="KW-1185">Reference proteome</keyword>
<dbReference type="Proteomes" id="UP000092445">
    <property type="component" value="Unassembled WGS sequence"/>
</dbReference>
<dbReference type="EnsemblMetazoa" id="GPAI023554-RA">
    <property type="protein sequence ID" value="GPAI023554-PA"/>
    <property type="gene ID" value="GPAI023554"/>
</dbReference>
<sequence>MQPTLIQVPPIPQRVPAGVGRTKSKHATFAPKFTASLAQAKPPDPTPMQIKSKSTFALPPCFASLSSMPLGFQANCAYGHLKQNINAYINQKRLKPWGFLPFTLRPPPVAAETLAVTLNLMAMVTTKVLAKLKGTYSPRAQKKSYLCEINLLTN</sequence>
<proteinExistence type="predicted"/>
<accession>A0A1A9ZSF7</accession>
<reference evidence="2" key="1">
    <citation type="submission" date="2014-03" db="EMBL/GenBank/DDBJ databases">
        <authorList>
            <person name="Aksoy S."/>
            <person name="Warren W."/>
            <person name="Wilson R.K."/>
        </authorList>
    </citation>
    <scope>NUCLEOTIDE SEQUENCE [LARGE SCALE GENOMIC DNA]</scope>
    <source>
        <strain evidence="2">IAEA</strain>
    </source>
</reference>
<evidence type="ECO:0000313" key="2">
    <source>
        <dbReference type="Proteomes" id="UP000092445"/>
    </source>
</evidence>
<protein>
    <submittedName>
        <fullName evidence="1">Uncharacterized protein</fullName>
    </submittedName>
</protein>
<evidence type="ECO:0000313" key="1">
    <source>
        <dbReference type="EnsemblMetazoa" id="GPAI023554-PA"/>
    </source>
</evidence>